<dbReference type="Gene3D" id="4.10.60.10">
    <property type="entry name" value="Zinc finger, CCHC-type"/>
    <property type="match status" value="1"/>
</dbReference>
<gene>
    <name evidence="1" type="ORF">ALC57_05187</name>
</gene>
<evidence type="ECO:0000313" key="2">
    <source>
        <dbReference type="Proteomes" id="UP000078492"/>
    </source>
</evidence>
<sequence>MTDIIDLKNVTKFDGTNFQLWKFQIRTILTVSGLMDIVDGKLPKPEAVAESHVTWNAKNAKAMCILSSAVEYSQLEYLITCETAFDMWTKLSSIHEHKSAANKLTLMTKFHGHKMGSSDSVAQHIDVMVMAKIVGTLPSKFNSLITTWDSVSEGDRTKDNLIQRLSTEENRLTNSEATSDALAAVKNYKKAGAVNNANSSETQGTKPVNRDKGTISCHYCHKRGHIEKRCYKKRDDIRNKKEANNSTKEDESVNFGAFMVSKCESASRILADN</sequence>
<dbReference type="Proteomes" id="UP000078492">
    <property type="component" value="Unassembled WGS sequence"/>
</dbReference>
<dbReference type="PANTHER" id="PTHR47481:SF7">
    <property type="entry name" value="CCHC-TYPE DOMAIN-CONTAINING PROTEIN"/>
    <property type="match status" value="1"/>
</dbReference>
<dbReference type="InterPro" id="IPR036875">
    <property type="entry name" value="Znf_CCHC_sf"/>
</dbReference>
<dbReference type="PANTHER" id="PTHR47481">
    <property type="match status" value="1"/>
</dbReference>
<dbReference type="Pfam" id="PF14223">
    <property type="entry name" value="Retrotran_gag_2"/>
    <property type="match status" value="1"/>
</dbReference>
<dbReference type="GO" id="GO:0003676">
    <property type="term" value="F:nucleic acid binding"/>
    <property type="evidence" value="ECO:0007669"/>
    <property type="project" value="InterPro"/>
</dbReference>
<accession>A0A151JBB2</accession>
<organism evidence="1 2">
    <name type="scientific">Trachymyrmex cornetzi</name>
    <dbReference type="NCBI Taxonomy" id="471704"/>
    <lineage>
        <taxon>Eukaryota</taxon>
        <taxon>Metazoa</taxon>
        <taxon>Ecdysozoa</taxon>
        <taxon>Arthropoda</taxon>
        <taxon>Hexapoda</taxon>
        <taxon>Insecta</taxon>
        <taxon>Pterygota</taxon>
        <taxon>Neoptera</taxon>
        <taxon>Endopterygota</taxon>
        <taxon>Hymenoptera</taxon>
        <taxon>Apocrita</taxon>
        <taxon>Aculeata</taxon>
        <taxon>Formicoidea</taxon>
        <taxon>Formicidae</taxon>
        <taxon>Myrmicinae</taxon>
        <taxon>Trachymyrmex</taxon>
    </lineage>
</organism>
<evidence type="ECO:0000313" key="1">
    <source>
        <dbReference type="EMBL" id="KYN22413.1"/>
    </source>
</evidence>
<keyword evidence="2" id="KW-1185">Reference proteome</keyword>
<protein>
    <submittedName>
        <fullName evidence="1">Copia protein</fullName>
    </submittedName>
</protein>
<dbReference type="EMBL" id="KQ979155">
    <property type="protein sequence ID" value="KYN22413.1"/>
    <property type="molecule type" value="Genomic_DNA"/>
</dbReference>
<reference evidence="1 2" key="1">
    <citation type="submission" date="2015-09" db="EMBL/GenBank/DDBJ databases">
        <title>Trachymyrmex cornetzi WGS genome.</title>
        <authorList>
            <person name="Nygaard S."/>
            <person name="Hu H."/>
            <person name="Boomsma J."/>
            <person name="Zhang G."/>
        </authorList>
    </citation>
    <scope>NUCLEOTIDE SEQUENCE [LARGE SCALE GENOMIC DNA]</scope>
    <source>
        <strain evidence="1">Tcor2-1</strain>
        <tissue evidence="1">Whole body</tissue>
    </source>
</reference>
<name>A0A151JBB2_9HYME</name>
<dbReference type="GO" id="GO:0008270">
    <property type="term" value="F:zinc ion binding"/>
    <property type="evidence" value="ECO:0007669"/>
    <property type="project" value="InterPro"/>
</dbReference>
<dbReference type="SUPFAM" id="SSF57756">
    <property type="entry name" value="Retrovirus zinc finger-like domains"/>
    <property type="match status" value="1"/>
</dbReference>
<dbReference type="AlphaFoldDB" id="A0A151JBB2"/>
<proteinExistence type="predicted"/>
<dbReference type="STRING" id="471704.A0A151JBB2"/>